<dbReference type="PANTHER" id="PTHR11808">
    <property type="entry name" value="TRANS-SULFURATION ENZYME FAMILY MEMBER"/>
    <property type="match status" value="1"/>
</dbReference>
<dbReference type="OrthoDB" id="3512640at2759"/>
<name>A0A0C3E450_OIDMZ</name>
<keyword evidence="2 3" id="KW-0663">Pyridoxal phosphate</keyword>
<reference evidence="6" key="2">
    <citation type="submission" date="2015-01" db="EMBL/GenBank/DDBJ databases">
        <title>Evolutionary Origins and Diversification of the Mycorrhizal Mutualists.</title>
        <authorList>
            <consortium name="DOE Joint Genome Institute"/>
            <consortium name="Mycorrhizal Genomics Consortium"/>
            <person name="Kohler A."/>
            <person name="Kuo A."/>
            <person name="Nagy L.G."/>
            <person name="Floudas D."/>
            <person name="Copeland A."/>
            <person name="Barry K.W."/>
            <person name="Cichocki N."/>
            <person name="Veneault-Fourrey C."/>
            <person name="LaButti K."/>
            <person name="Lindquist E.A."/>
            <person name="Lipzen A."/>
            <person name="Lundell T."/>
            <person name="Morin E."/>
            <person name="Murat C."/>
            <person name="Riley R."/>
            <person name="Ohm R."/>
            <person name="Sun H."/>
            <person name="Tunlid A."/>
            <person name="Henrissat B."/>
            <person name="Grigoriev I.V."/>
            <person name="Hibbett D.S."/>
            <person name="Martin F."/>
        </authorList>
    </citation>
    <scope>NUCLEOTIDE SEQUENCE [LARGE SCALE GENOMIC DNA]</scope>
    <source>
        <strain evidence="6">Zn</strain>
    </source>
</reference>
<accession>A0A0C3E450</accession>
<organism evidence="5 6">
    <name type="scientific">Oidiodendron maius (strain Zn)</name>
    <dbReference type="NCBI Taxonomy" id="913774"/>
    <lineage>
        <taxon>Eukaryota</taxon>
        <taxon>Fungi</taxon>
        <taxon>Dikarya</taxon>
        <taxon>Ascomycota</taxon>
        <taxon>Pezizomycotina</taxon>
        <taxon>Leotiomycetes</taxon>
        <taxon>Leotiomycetes incertae sedis</taxon>
        <taxon>Myxotrichaceae</taxon>
        <taxon>Oidiodendron</taxon>
    </lineage>
</organism>
<dbReference type="InterPro" id="IPR000277">
    <property type="entry name" value="Cys/Met-Metab_PyrdxlP-dep_enz"/>
</dbReference>
<dbReference type="GO" id="GO:0005737">
    <property type="term" value="C:cytoplasm"/>
    <property type="evidence" value="ECO:0007669"/>
    <property type="project" value="TreeGrafter"/>
</dbReference>
<dbReference type="AlphaFoldDB" id="A0A0C3E450"/>
<dbReference type="STRING" id="913774.A0A0C3E450"/>
<protein>
    <recommendedName>
        <fullName evidence="7">Cystathionine beta-lyase</fullName>
    </recommendedName>
</protein>
<dbReference type="Gene3D" id="3.40.640.10">
    <property type="entry name" value="Type I PLP-dependent aspartate aminotransferase-like (Major domain)"/>
    <property type="match status" value="1"/>
</dbReference>
<dbReference type="SUPFAM" id="SSF53383">
    <property type="entry name" value="PLP-dependent transferases"/>
    <property type="match status" value="1"/>
</dbReference>
<evidence type="ECO:0000256" key="4">
    <source>
        <dbReference type="RuleBase" id="RU362118"/>
    </source>
</evidence>
<reference evidence="5 6" key="1">
    <citation type="submission" date="2014-04" db="EMBL/GenBank/DDBJ databases">
        <authorList>
            <consortium name="DOE Joint Genome Institute"/>
            <person name="Kuo A."/>
            <person name="Martino E."/>
            <person name="Perotto S."/>
            <person name="Kohler A."/>
            <person name="Nagy L.G."/>
            <person name="Floudas D."/>
            <person name="Copeland A."/>
            <person name="Barry K.W."/>
            <person name="Cichocki N."/>
            <person name="Veneault-Fourrey C."/>
            <person name="LaButti K."/>
            <person name="Lindquist E.A."/>
            <person name="Lipzen A."/>
            <person name="Lundell T."/>
            <person name="Morin E."/>
            <person name="Murat C."/>
            <person name="Sun H."/>
            <person name="Tunlid A."/>
            <person name="Henrissat B."/>
            <person name="Grigoriev I.V."/>
            <person name="Hibbett D.S."/>
            <person name="Martin F."/>
            <person name="Nordberg H.P."/>
            <person name="Cantor M.N."/>
            <person name="Hua S.X."/>
        </authorList>
    </citation>
    <scope>NUCLEOTIDE SEQUENCE [LARGE SCALE GENOMIC DNA]</scope>
    <source>
        <strain evidence="5 6">Zn</strain>
    </source>
</reference>
<evidence type="ECO:0008006" key="7">
    <source>
        <dbReference type="Google" id="ProtNLM"/>
    </source>
</evidence>
<dbReference type="FunCoup" id="A0A0C3E450">
    <property type="interactions" value="191"/>
</dbReference>
<evidence type="ECO:0000256" key="1">
    <source>
        <dbReference type="ARBA" id="ARBA00001933"/>
    </source>
</evidence>
<dbReference type="Pfam" id="PF01053">
    <property type="entry name" value="Cys_Met_Meta_PP"/>
    <property type="match status" value="1"/>
</dbReference>
<dbReference type="Gene3D" id="3.90.1150.10">
    <property type="entry name" value="Aspartate Aminotransferase, domain 1"/>
    <property type="match status" value="1"/>
</dbReference>
<dbReference type="PIRSF" id="PIRSF001434">
    <property type="entry name" value="CGS"/>
    <property type="match status" value="1"/>
</dbReference>
<dbReference type="InParanoid" id="A0A0C3E450"/>
<dbReference type="PANTHER" id="PTHR11808:SF35">
    <property type="entry name" value="CYSTATHIONINE GAMMA-SYNTHASE (AFU_ORTHOLOGUE AFUA_7G01590)"/>
    <property type="match status" value="1"/>
</dbReference>
<comment type="similarity">
    <text evidence="4">Belongs to the trans-sulfuration enzymes family.</text>
</comment>
<dbReference type="HOGENOM" id="CLU_018986_3_0_1"/>
<dbReference type="GO" id="GO:0030170">
    <property type="term" value="F:pyridoxal phosphate binding"/>
    <property type="evidence" value="ECO:0007669"/>
    <property type="project" value="InterPro"/>
</dbReference>
<gene>
    <name evidence="5" type="ORF">OIDMADRAFT_107547</name>
</gene>
<dbReference type="FunFam" id="3.40.640.10:FF:000072">
    <property type="entry name" value="Putative cystathionine beta-lyase"/>
    <property type="match status" value="1"/>
</dbReference>
<evidence type="ECO:0000313" key="6">
    <source>
        <dbReference type="Proteomes" id="UP000054321"/>
    </source>
</evidence>
<proteinExistence type="inferred from homology"/>
<evidence type="ECO:0000313" key="5">
    <source>
        <dbReference type="EMBL" id="KIN09113.1"/>
    </source>
</evidence>
<comment type="cofactor">
    <cofactor evidence="1 4">
        <name>pyridoxal 5'-phosphate</name>
        <dbReference type="ChEBI" id="CHEBI:597326"/>
    </cofactor>
</comment>
<dbReference type="Proteomes" id="UP000054321">
    <property type="component" value="Unassembled WGS sequence"/>
</dbReference>
<evidence type="ECO:0000256" key="2">
    <source>
        <dbReference type="ARBA" id="ARBA00022898"/>
    </source>
</evidence>
<dbReference type="FunFam" id="3.90.1150.10:FF:000066">
    <property type="entry name" value="Putative cystathionine beta-lyase"/>
    <property type="match status" value="1"/>
</dbReference>
<keyword evidence="6" id="KW-1185">Reference proteome</keyword>
<dbReference type="GO" id="GO:0016846">
    <property type="term" value="F:carbon-sulfur lyase activity"/>
    <property type="evidence" value="ECO:0007669"/>
    <property type="project" value="TreeGrafter"/>
</dbReference>
<dbReference type="GO" id="GO:0019346">
    <property type="term" value="P:transsulfuration"/>
    <property type="evidence" value="ECO:0007669"/>
    <property type="project" value="InterPro"/>
</dbReference>
<evidence type="ECO:0000256" key="3">
    <source>
        <dbReference type="PIRSR" id="PIRSR001434-2"/>
    </source>
</evidence>
<dbReference type="EMBL" id="KN832870">
    <property type="protein sequence ID" value="KIN09113.1"/>
    <property type="molecule type" value="Genomic_DNA"/>
</dbReference>
<dbReference type="InterPro" id="IPR015421">
    <property type="entry name" value="PyrdxlP-dep_Trfase_major"/>
</dbReference>
<feature type="modified residue" description="N6-(pyridoxal phosphate)lysine" evidence="3">
    <location>
        <position position="211"/>
    </location>
</feature>
<sequence>MANPVHQNSINSLYPETLTIHADDELHVSNDVAPPLHVTNTFRFQSDPEALVPLRYRAVSSLTDKSHVYSRLTNPNTTRLETILTSLLNAQSLTYSSGLAALLGVLFCLKPHQISMGKCYPGSHGTVGLISSLSGMKKLPLDCKPDLLETGDVILLETPINPTGMALNIEEFANKAHSRGAILIVDTTFAPPSLQDPFNHGADIVLHSGSKYIGGHSDMLCGILATRNLNWYAQLKKDRFFLGGVMGNLEGWLGVRSMRTLHLRVTRQSDSATKLVAWLDSALKLDVDRVMQNNLPSEASIVRAAVSSVSHASLQAADLEQGWLKKQMPNGFGAVFSMCMTSQIMARSFPSKLRLFSHSTSLGGAESLIEWRTMTDPDVDATLLRVSIGLENWEDLKDDIFQAFKSVLQDGET</sequence>
<dbReference type="InterPro" id="IPR015424">
    <property type="entry name" value="PyrdxlP-dep_Trfase"/>
</dbReference>
<dbReference type="InterPro" id="IPR015422">
    <property type="entry name" value="PyrdxlP-dep_Trfase_small"/>
</dbReference>